<evidence type="ECO:0000313" key="3">
    <source>
        <dbReference type="Proteomes" id="UP000184330"/>
    </source>
</evidence>
<dbReference type="OrthoDB" id="10453734at2759"/>
<dbReference type="EMBL" id="FJOG01000056">
    <property type="protein sequence ID" value="CZR68529.1"/>
    <property type="molecule type" value="Genomic_DNA"/>
</dbReference>
<dbReference type="Proteomes" id="UP000184330">
    <property type="component" value="Unassembled WGS sequence"/>
</dbReference>
<protein>
    <submittedName>
        <fullName evidence="2">Uncharacterized protein</fullName>
    </submittedName>
</protein>
<sequence length="137" mass="13914">MGNEQSTRSKSQRAVQSLPGEVQHSGGHDLVLSYGNAEANIINNGSAGIAMAQGSKGRAAAYSDGYEARITYAGNGRAGVDGGLVWATAGDGNVAVAFCNSAQQRNMALPSSDRNVAVVCNCGDSCGRSCTCACHQG</sequence>
<accession>A0A1L7XU33</accession>
<feature type="compositionally biased region" description="Polar residues" evidence="1">
    <location>
        <begin position="1"/>
        <end position="15"/>
    </location>
</feature>
<reference evidence="2 3" key="1">
    <citation type="submission" date="2016-03" db="EMBL/GenBank/DDBJ databases">
        <authorList>
            <person name="Ploux O."/>
        </authorList>
    </citation>
    <scope>NUCLEOTIDE SEQUENCE [LARGE SCALE GENOMIC DNA]</scope>
    <source>
        <strain evidence="2 3">UAMH 11012</strain>
    </source>
</reference>
<keyword evidence="3" id="KW-1185">Reference proteome</keyword>
<gene>
    <name evidence="2" type="ORF">PAC_18428</name>
</gene>
<evidence type="ECO:0000313" key="2">
    <source>
        <dbReference type="EMBL" id="CZR68529.1"/>
    </source>
</evidence>
<evidence type="ECO:0000256" key="1">
    <source>
        <dbReference type="SAM" id="MobiDB-lite"/>
    </source>
</evidence>
<dbReference type="AlphaFoldDB" id="A0A1L7XU33"/>
<organism evidence="2 3">
    <name type="scientific">Phialocephala subalpina</name>
    <dbReference type="NCBI Taxonomy" id="576137"/>
    <lineage>
        <taxon>Eukaryota</taxon>
        <taxon>Fungi</taxon>
        <taxon>Dikarya</taxon>
        <taxon>Ascomycota</taxon>
        <taxon>Pezizomycotina</taxon>
        <taxon>Leotiomycetes</taxon>
        <taxon>Helotiales</taxon>
        <taxon>Mollisiaceae</taxon>
        <taxon>Phialocephala</taxon>
        <taxon>Phialocephala fortinii species complex</taxon>
    </lineage>
</organism>
<name>A0A1L7XU33_9HELO</name>
<feature type="region of interest" description="Disordered" evidence="1">
    <location>
        <begin position="1"/>
        <end position="24"/>
    </location>
</feature>
<proteinExistence type="predicted"/>